<reference evidence="1" key="1">
    <citation type="submission" date="2020-08" db="EMBL/GenBank/DDBJ databases">
        <title>Multicomponent nature underlies the extraordinary mechanical properties of spider dragline silk.</title>
        <authorList>
            <person name="Kono N."/>
            <person name="Nakamura H."/>
            <person name="Mori M."/>
            <person name="Yoshida Y."/>
            <person name="Ohtoshi R."/>
            <person name="Malay A.D."/>
            <person name="Moran D.A.P."/>
            <person name="Tomita M."/>
            <person name="Numata K."/>
            <person name="Arakawa K."/>
        </authorList>
    </citation>
    <scope>NUCLEOTIDE SEQUENCE</scope>
</reference>
<dbReference type="OrthoDB" id="616263at2759"/>
<protein>
    <submittedName>
        <fullName evidence="1">Uncharacterized protein</fullName>
    </submittedName>
</protein>
<comment type="caution">
    <text evidence="1">The sequence shown here is derived from an EMBL/GenBank/DDBJ whole genome shotgun (WGS) entry which is preliminary data.</text>
</comment>
<dbReference type="Proteomes" id="UP000886998">
    <property type="component" value="Unassembled WGS sequence"/>
</dbReference>
<name>A0A8X6YVK8_9ARAC</name>
<gene>
    <name evidence="1" type="ORF">TNIN_305081</name>
</gene>
<organism evidence="1 2">
    <name type="scientific">Trichonephila inaurata madagascariensis</name>
    <dbReference type="NCBI Taxonomy" id="2747483"/>
    <lineage>
        <taxon>Eukaryota</taxon>
        <taxon>Metazoa</taxon>
        <taxon>Ecdysozoa</taxon>
        <taxon>Arthropoda</taxon>
        <taxon>Chelicerata</taxon>
        <taxon>Arachnida</taxon>
        <taxon>Araneae</taxon>
        <taxon>Araneomorphae</taxon>
        <taxon>Entelegynae</taxon>
        <taxon>Araneoidea</taxon>
        <taxon>Nephilidae</taxon>
        <taxon>Trichonephila</taxon>
        <taxon>Trichonephila inaurata</taxon>
    </lineage>
</organism>
<evidence type="ECO:0000313" key="2">
    <source>
        <dbReference type="Proteomes" id="UP000886998"/>
    </source>
</evidence>
<dbReference type="Gene3D" id="3.30.420.10">
    <property type="entry name" value="Ribonuclease H-like superfamily/Ribonuclease H"/>
    <property type="match status" value="1"/>
</dbReference>
<accession>A0A8X6YVK8</accession>
<evidence type="ECO:0000313" key="1">
    <source>
        <dbReference type="EMBL" id="GFY79148.1"/>
    </source>
</evidence>
<keyword evidence="2" id="KW-1185">Reference proteome</keyword>
<dbReference type="InterPro" id="IPR036397">
    <property type="entry name" value="RNaseH_sf"/>
</dbReference>
<sequence>MNVTENFASNNQHWSVCQVPMLLYYGAHPYVSVGSHQKIQQLKHELLPRSPYSPDLALTDYHVSPVGQVCSGQTIPEPGRFDLGDS</sequence>
<dbReference type="EMBL" id="BMAV01023430">
    <property type="protein sequence ID" value="GFY79148.1"/>
    <property type="molecule type" value="Genomic_DNA"/>
</dbReference>
<dbReference type="AlphaFoldDB" id="A0A8X6YVK8"/>
<proteinExistence type="predicted"/>
<dbReference type="GO" id="GO:0003676">
    <property type="term" value="F:nucleic acid binding"/>
    <property type="evidence" value="ECO:0007669"/>
    <property type="project" value="InterPro"/>
</dbReference>